<dbReference type="PROSITE" id="PS50188">
    <property type="entry name" value="B302_SPRY"/>
    <property type="match status" value="1"/>
</dbReference>
<dbReference type="InterPro" id="IPR013320">
    <property type="entry name" value="ConA-like_dom_sf"/>
</dbReference>
<reference evidence="13" key="5">
    <citation type="submission" date="2025-09" db="UniProtKB">
        <authorList>
            <consortium name="Ensembl"/>
        </authorList>
    </citation>
    <scope>IDENTIFICATION</scope>
</reference>
<dbReference type="InterPro" id="IPR007110">
    <property type="entry name" value="Ig-like_dom"/>
</dbReference>
<dbReference type="SMART" id="SM00589">
    <property type="entry name" value="PRY"/>
    <property type="match status" value="1"/>
</dbReference>
<evidence type="ECO:0000256" key="1">
    <source>
        <dbReference type="ARBA" id="ARBA00004479"/>
    </source>
</evidence>
<evidence type="ECO:0000256" key="5">
    <source>
        <dbReference type="ARBA" id="ARBA00022989"/>
    </source>
</evidence>
<evidence type="ECO:0000313" key="14">
    <source>
        <dbReference type="Proteomes" id="UP000314986"/>
    </source>
</evidence>
<dbReference type="InterPro" id="IPR013106">
    <property type="entry name" value="Ig_V-set"/>
</dbReference>
<evidence type="ECO:0000256" key="8">
    <source>
        <dbReference type="ARBA" id="ARBA00023180"/>
    </source>
</evidence>
<reference evidence="14" key="3">
    <citation type="journal article" date="2014" name="Nature">
        <title>Elephant shark genome provides unique insights into gnathostome evolution.</title>
        <authorList>
            <consortium name="International Elephant Shark Genome Sequencing Consortium"/>
            <person name="Venkatesh B."/>
            <person name="Lee A.P."/>
            <person name="Ravi V."/>
            <person name="Maurya A.K."/>
            <person name="Lian M.M."/>
            <person name="Swann J.B."/>
            <person name="Ohta Y."/>
            <person name="Flajnik M.F."/>
            <person name="Sutoh Y."/>
            <person name="Kasahara M."/>
            <person name="Hoon S."/>
            <person name="Gangu V."/>
            <person name="Roy S.W."/>
            <person name="Irimia M."/>
            <person name="Korzh V."/>
            <person name="Kondrychyn I."/>
            <person name="Lim Z.W."/>
            <person name="Tay B.H."/>
            <person name="Tohari S."/>
            <person name="Kong K.W."/>
            <person name="Ho S."/>
            <person name="Lorente-Galdos B."/>
            <person name="Quilez J."/>
            <person name="Marques-Bonet T."/>
            <person name="Raney B.J."/>
            <person name="Ingham P.W."/>
            <person name="Tay A."/>
            <person name="Hillier L.W."/>
            <person name="Minx P."/>
            <person name="Boehm T."/>
            <person name="Wilson R.K."/>
            <person name="Brenner S."/>
            <person name="Warren W.C."/>
        </authorList>
    </citation>
    <scope>NUCLEOTIDE SEQUENCE [LARGE SCALE GENOMIC DNA]</scope>
</reference>
<dbReference type="InterPro" id="IPR003879">
    <property type="entry name" value="Butyrophylin_SPRY"/>
</dbReference>
<dbReference type="Proteomes" id="UP000314986">
    <property type="component" value="Unassembled WGS sequence"/>
</dbReference>
<dbReference type="GO" id="GO:0001817">
    <property type="term" value="P:regulation of cytokine production"/>
    <property type="evidence" value="ECO:0007669"/>
    <property type="project" value="TreeGrafter"/>
</dbReference>
<dbReference type="GO" id="GO:0005102">
    <property type="term" value="F:signaling receptor binding"/>
    <property type="evidence" value="ECO:0007669"/>
    <property type="project" value="TreeGrafter"/>
</dbReference>
<keyword evidence="8" id="KW-0325">Glycoprotein</keyword>
<keyword evidence="9" id="KW-0393">Immunoglobulin domain</keyword>
<dbReference type="FunFam" id="2.60.120.920:FF:000004">
    <property type="entry name" value="Butyrophilin subfamily 1 member A1"/>
    <property type="match status" value="1"/>
</dbReference>
<dbReference type="PRINTS" id="PR01407">
    <property type="entry name" value="BUTYPHLNCDUF"/>
</dbReference>
<comment type="similarity">
    <text evidence="10">Belongs to the SKINT family.</text>
</comment>
<feature type="domain" description="Ig-like" evidence="12">
    <location>
        <begin position="143"/>
        <end position="224"/>
    </location>
</feature>
<keyword evidence="4" id="KW-0732">Signal</keyword>
<keyword evidence="7" id="KW-1015">Disulfide bond</keyword>
<evidence type="ECO:0000256" key="9">
    <source>
        <dbReference type="ARBA" id="ARBA00023319"/>
    </source>
</evidence>
<dbReference type="InterPro" id="IPR036179">
    <property type="entry name" value="Ig-like_dom_sf"/>
</dbReference>
<dbReference type="InterPro" id="IPR043136">
    <property type="entry name" value="B30.2/SPRY_sf"/>
</dbReference>
<dbReference type="InterPro" id="IPR050504">
    <property type="entry name" value="IgSF_BTN/MOG"/>
</dbReference>
<dbReference type="GO" id="GO:0042110">
    <property type="term" value="P:T cell activation"/>
    <property type="evidence" value="ECO:0007669"/>
    <property type="project" value="UniProtKB-ARBA"/>
</dbReference>
<dbReference type="InterPro" id="IPR003877">
    <property type="entry name" value="SPRY_dom"/>
</dbReference>
<reference evidence="14" key="1">
    <citation type="journal article" date="2006" name="Science">
        <title>Ancient noncoding elements conserved in the human genome.</title>
        <authorList>
            <person name="Venkatesh B."/>
            <person name="Kirkness E.F."/>
            <person name="Loh Y.H."/>
            <person name="Halpern A.L."/>
            <person name="Lee A.P."/>
            <person name="Johnson J."/>
            <person name="Dandona N."/>
            <person name="Viswanathan L.D."/>
            <person name="Tay A."/>
            <person name="Venter J.C."/>
            <person name="Strausberg R.L."/>
            <person name="Brenner S."/>
        </authorList>
    </citation>
    <scope>NUCLEOTIDE SEQUENCE [LARGE SCALE GENOMIC DNA]</scope>
</reference>
<dbReference type="InterPro" id="IPR053896">
    <property type="entry name" value="BTN3A2-like_Ig-C"/>
</dbReference>
<dbReference type="InterPro" id="IPR006574">
    <property type="entry name" value="PRY"/>
</dbReference>
<comment type="subcellular location">
    <subcellularLocation>
        <location evidence="1">Membrane</location>
        <topology evidence="1">Single-pass type I membrane protein</topology>
    </subcellularLocation>
</comment>
<dbReference type="InterPro" id="IPR013783">
    <property type="entry name" value="Ig-like_fold"/>
</dbReference>
<keyword evidence="6" id="KW-0472">Membrane</keyword>
<name>A0A4W3J357_CALMI</name>
<evidence type="ECO:0000259" key="11">
    <source>
        <dbReference type="PROSITE" id="PS50188"/>
    </source>
</evidence>
<evidence type="ECO:0000256" key="6">
    <source>
        <dbReference type="ARBA" id="ARBA00023136"/>
    </source>
</evidence>
<comment type="similarity">
    <text evidence="2">Belongs to the immunoglobulin superfamily. BTN/MOG family.</text>
</comment>
<feature type="domain" description="B30.2/SPRY" evidence="11">
    <location>
        <begin position="236"/>
        <end position="406"/>
    </location>
</feature>
<evidence type="ECO:0008006" key="15">
    <source>
        <dbReference type="Google" id="ProtNLM"/>
    </source>
</evidence>
<dbReference type="GO" id="GO:0050863">
    <property type="term" value="P:regulation of T cell activation"/>
    <property type="evidence" value="ECO:0007669"/>
    <property type="project" value="UniProtKB-ARBA"/>
</dbReference>
<dbReference type="SUPFAM" id="SSF49899">
    <property type="entry name" value="Concanavalin A-like lectins/glucanases"/>
    <property type="match status" value="1"/>
</dbReference>
<dbReference type="GO" id="GO:1903037">
    <property type="term" value="P:regulation of leukocyte cell-cell adhesion"/>
    <property type="evidence" value="ECO:0007669"/>
    <property type="project" value="UniProtKB-ARBA"/>
</dbReference>
<dbReference type="Pfam" id="PF22705">
    <property type="entry name" value="C2-set_3"/>
    <property type="match status" value="1"/>
</dbReference>
<dbReference type="InterPro" id="IPR001870">
    <property type="entry name" value="B30.2/SPRY"/>
</dbReference>
<dbReference type="SMART" id="SM00449">
    <property type="entry name" value="SPRY"/>
    <property type="match status" value="1"/>
</dbReference>
<dbReference type="Pfam" id="PF07686">
    <property type="entry name" value="V-set"/>
    <property type="match status" value="1"/>
</dbReference>
<keyword evidence="5" id="KW-1133">Transmembrane helix</keyword>
<dbReference type="SMART" id="SM00409">
    <property type="entry name" value="IG"/>
    <property type="match status" value="1"/>
</dbReference>
<keyword evidence="14" id="KW-1185">Reference proteome</keyword>
<dbReference type="AlphaFoldDB" id="A0A4W3J357"/>
<reference evidence="13" key="4">
    <citation type="submission" date="2025-08" db="UniProtKB">
        <authorList>
            <consortium name="Ensembl"/>
        </authorList>
    </citation>
    <scope>IDENTIFICATION</scope>
</reference>
<feature type="domain" description="Ig-like" evidence="12">
    <location>
        <begin position="33"/>
        <end position="128"/>
    </location>
</feature>
<dbReference type="GO" id="GO:0050852">
    <property type="term" value="P:T cell receptor signaling pathway"/>
    <property type="evidence" value="ECO:0007669"/>
    <property type="project" value="TreeGrafter"/>
</dbReference>
<dbReference type="Pfam" id="PF00622">
    <property type="entry name" value="SPRY"/>
    <property type="match status" value="1"/>
</dbReference>
<dbReference type="Gene3D" id="2.60.40.10">
    <property type="entry name" value="Immunoglobulins"/>
    <property type="match status" value="2"/>
</dbReference>
<evidence type="ECO:0000256" key="7">
    <source>
        <dbReference type="ARBA" id="ARBA00023157"/>
    </source>
</evidence>
<accession>A0A4W3J357</accession>
<evidence type="ECO:0000256" key="2">
    <source>
        <dbReference type="ARBA" id="ARBA00007591"/>
    </source>
</evidence>
<protein>
    <recommendedName>
        <fullName evidence="15">Butyrophilin subfamily 1 member A1-like</fullName>
    </recommendedName>
</protein>
<dbReference type="PROSITE" id="PS50835">
    <property type="entry name" value="IG_LIKE"/>
    <property type="match status" value="2"/>
</dbReference>
<sequence>MIFIRRGIYIEDFIQSARFTVSGPALPVSAIAGSDVVVDCKCSTDLPREGVEVRWFRTSFDSSVHLYKEGRDHLENQDKNYRHRTQLFVEEFINGNVSLRLEDVRGTDNGEYTCFIDYAGWYEEAVIQLQVLGLGSRPWIQVDGQHSDGVRLLCESSGWFPAPEVLWFDDEGNNLTTHSNWTVREDSKDLFNDNSLIEIIHSTNKIRCLIHNSENKQEVKLQISGHIGGEGRGMDRISINKKKNFQSSLEQGWFTVTLDPDTAHPRLILSEDRTSVRYGNKQQPLPDSPKRHYWEVQVGNKRRWIVGLARESVNRKQPIRWSPEDGVGGLRLWNGVCYAQLLPPTRQPLTVGPGKVGVYLDYEGGQVSFYNADNMSHLHTFTQTFTEKLYPLLHPMFDSEPLTICR</sequence>
<evidence type="ECO:0000313" key="13">
    <source>
        <dbReference type="Ensembl" id="ENSCMIP00000027100.1"/>
    </source>
</evidence>
<dbReference type="FunFam" id="2.60.40.10:FF:000088">
    <property type="entry name" value="Butyrophilin subfamily 1 member A1"/>
    <property type="match status" value="1"/>
</dbReference>
<keyword evidence="3" id="KW-0812">Transmembrane</keyword>
<organism evidence="13 14">
    <name type="scientific">Callorhinchus milii</name>
    <name type="common">Ghost shark</name>
    <dbReference type="NCBI Taxonomy" id="7868"/>
    <lineage>
        <taxon>Eukaryota</taxon>
        <taxon>Metazoa</taxon>
        <taxon>Chordata</taxon>
        <taxon>Craniata</taxon>
        <taxon>Vertebrata</taxon>
        <taxon>Chondrichthyes</taxon>
        <taxon>Holocephali</taxon>
        <taxon>Chimaeriformes</taxon>
        <taxon>Callorhinchidae</taxon>
        <taxon>Callorhinchus</taxon>
    </lineage>
</organism>
<dbReference type="CDD" id="cd13733">
    <property type="entry name" value="SPRY_PRY_C-I_1"/>
    <property type="match status" value="1"/>
</dbReference>
<dbReference type="GeneTree" id="ENSGT01030000234669"/>
<reference evidence="14" key="2">
    <citation type="journal article" date="2007" name="PLoS Biol.">
        <title>Survey sequencing and comparative analysis of the elephant shark (Callorhinchus milii) genome.</title>
        <authorList>
            <person name="Venkatesh B."/>
            <person name="Kirkness E.F."/>
            <person name="Loh Y.H."/>
            <person name="Halpern A.L."/>
            <person name="Lee A.P."/>
            <person name="Johnson J."/>
            <person name="Dandona N."/>
            <person name="Viswanathan L.D."/>
            <person name="Tay A."/>
            <person name="Venter J.C."/>
            <person name="Strausberg R.L."/>
            <person name="Brenner S."/>
        </authorList>
    </citation>
    <scope>NUCLEOTIDE SEQUENCE [LARGE SCALE GENOMIC DNA]</scope>
</reference>
<dbReference type="Ensembl" id="ENSCMIT00000027533.1">
    <property type="protein sequence ID" value="ENSCMIP00000027100.1"/>
    <property type="gene ID" value="ENSCMIG00000011805.1"/>
</dbReference>
<evidence type="ECO:0000256" key="4">
    <source>
        <dbReference type="ARBA" id="ARBA00022729"/>
    </source>
</evidence>
<proteinExistence type="inferred from homology"/>
<dbReference type="PANTHER" id="PTHR24100:SF130">
    <property type="entry name" value="BUTYROPHILIN-LIKE PROTEIN 9"/>
    <property type="match status" value="1"/>
</dbReference>
<dbReference type="InterPro" id="IPR003599">
    <property type="entry name" value="Ig_sub"/>
</dbReference>
<dbReference type="FunFam" id="2.60.40.10:FF:000142">
    <property type="entry name" value="V-set domain-containing T-cell activation inhibitor 1"/>
    <property type="match status" value="1"/>
</dbReference>
<dbReference type="GO" id="GO:0009897">
    <property type="term" value="C:external side of plasma membrane"/>
    <property type="evidence" value="ECO:0007669"/>
    <property type="project" value="TreeGrafter"/>
</dbReference>
<evidence type="ECO:0000259" key="12">
    <source>
        <dbReference type="PROSITE" id="PS50835"/>
    </source>
</evidence>
<dbReference type="PANTHER" id="PTHR24100">
    <property type="entry name" value="BUTYROPHILIN"/>
    <property type="match status" value="1"/>
</dbReference>
<dbReference type="SUPFAM" id="SSF48726">
    <property type="entry name" value="Immunoglobulin"/>
    <property type="match status" value="2"/>
</dbReference>
<dbReference type="Gene3D" id="2.60.120.920">
    <property type="match status" value="1"/>
</dbReference>
<evidence type="ECO:0000256" key="10">
    <source>
        <dbReference type="ARBA" id="ARBA00038221"/>
    </source>
</evidence>
<evidence type="ECO:0000256" key="3">
    <source>
        <dbReference type="ARBA" id="ARBA00022692"/>
    </source>
</evidence>